<evidence type="ECO:0000313" key="2">
    <source>
        <dbReference type="EMBL" id="KAA6395840.1"/>
    </source>
</evidence>
<evidence type="ECO:0000256" key="1">
    <source>
        <dbReference type="SAM" id="MobiDB-lite"/>
    </source>
</evidence>
<name>A0A5J4WLK8_9EUKA</name>
<organism evidence="2 3">
    <name type="scientific">Streblomastix strix</name>
    <dbReference type="NCBI Taxonomy" id="222440"/>
    <lineage>
        <taxon>Eukaryota</taxon>
        <taxon>Metamonada</taxon>
        <taxon>Preaxostyla</taxon>
        <taxon>Oxymonadida</taxon>
        <taxon>Streblomastigidae</taxon>
        <taxon>Streblomastix</taxon>
    </lineage>
</organism>
<feature type="region of interest" description="Disordered" evidence="1">
    <location>
        <begin position="267"/>
        <end position="287"/>
    </location>
</feature>
<protein>
    <submittedName>
        <fullName evidence="2">Uncharacterized protein</fullName>
    </submittedName>
</protein>
<dbReference type="EMBL" id="SNRW01001580">
    <property type="protein sequence ID" value="KAA6395840.1"/>
    <property type="molecule type" value="Genomic_DNA"/>
</dbReference>
<accession>A0A5J4WLK8</accession>
<comment type="caution">
    <text evidence="2">The sequence shown here is derived from an EMBL/GenBank/DDBJ whole genome shotgun (WGS) entry which is preliminary data.</text>
</comment>
<evidence type="ECO:0000313" key="3">
    <source>
        <dbReference type="Proteomes" id="UP000324800"/>
    </source>
</evidence>
<proteinExistence type="predicted"/>
<gene>
    <name evidence="2" type="ORF">EZS28_008640</name>
</gene>
<reference evidence="2 3" key="1">
    <citation type="submission" date="2019-03" db="EMBL/GenBank/DDBJ databases">
        <title>Single cell metagenomics reveals metabolic interactions within the superorganism composed of flagellate Streblomastix strix and complex community of Bacteroidetes bacteria on its surface.</title>
        <authorList>
            <person name="Treitli S.C."/>
            <person name="Kolisko M."/>
            <person name="Husnik F."/>
            <person name="Keeling P."/>
            <person name="Hampl V."/>
        </authorList>
    </citation>
    <scope>NUCLEOTIDE SEQUENCE [LARGE SCALE GENOMIC DNA]</scope>
    <source>
        <strain evidence="2">ST1C</strain>
    </source>
</reference>
<dbReference type="AlphaFoldDB" id="A0A5J4WLK8"/>
<sequence>MQSCLKYLLQVIQLTYLVSVPIKTSKLDKLVIQEVILALKFTSVQVEGQMVVASKPKVTVANVIPAKEARLVVVAQFIDVSRPTVGPTVALPVKEFQACGACRNRYYVLNELNGPYCQIVKDPVYYFHGLVRSAAIGFISRTLDTLPSILVMIIAGVRASLAGFWRGSVRVTCVSDAQFATILVCSICAIVDSNVFQRSTGAQLAVHRASVLQTKLNHSSSDGAILINQVRPQRFRQVGPFPELERLVYISGRLLSVIQSYNPLAAPESSRSSKVKSGPRSAPRGVQRPLQLRVARQLLVQPVVTFRLRRSVIVSRGWSKIDQFSAHQAGQQLRAEQATAYEEKLVDSKAGK</sequence>
<dbReference type="Proteomes" id="UP000324800">
    <property type="component" value="Unassembled WGS sequence"/>
</dbReference>